<dbReference type="GO" id="GO:0008033">
    <property type="term" value="P:tRNA processing"/>
    <property type="evidence" value="ECO:0007669"/>
    <property type="project" value="UniProtKB-KW"/>
</dbReference>
<feature type="active site" description="Proton donor/acceptor" evidence="5">
    <location>
        <position position="183"/>
    </location>
</feature>
<feature type="site" description="Important for substrate binding and specificity" evidence="5">
    <location>
        <position position="31"/>
    </location>
</feature>
<feature type="site" description="Important for substrate binding and specificity" evidence="5">
    <location>
        <position position="126"/>
    </location>
</feature>
<evidence type="ECO:0000256" key="3">
    <source>
        <dbReference type="ARBA" id="ARBA00022801"/>
    </source>
</evidence>
<dbReference type="InterPro" id="IPR013520">
    <property type="entry name" value="Ribonucl_H"/>
</dbReference>
<keyword evidence="4 5" id="KW-0269">Exonuclease</keyword>
<organism evidence="7 8">
    <name type="scientific">Ectothiorhodospira marina</name>
    <dbReference type="NCBI Taxonomy" id="1396821"/>
    <lineage>
        <taxon>Bacteria</taxon>
        <taxon>Pseudomonadati</taxon>
        <taxon>Pseudomonadota</taxon>
        <taxon>Gammaproteobacteria</taxon>
        <taxon>Chromatiales</taxon>
        <taxon>Ectothiorhodospiraceae</taxon>
        <taxon>Ectothiorhodospira</taxon>
    </lineage>
</organism>
<evidence type="ECO:0000313" key="8">
    <source>
        <dbReference type="Proteomes" id="UP000199256"/>
    </source>
</evidence>
<protein>
    <recommendedName>
        <fullName evidence="5">Ribonuclease T</fullName>
        <ecNumber evidence="5">3.1.13.-</ecNumber>
    </recommendedName>
    <alternativeName>
        <fullName evidence="5">Exoribonuclease T</fullName>
        <shortName evidence="5">RNase T</shortName>
    </alternativeName>
</protein>
<name>A0A1H7ME40_9GAMM</name>
<sequence>MVMTEDADFRPMGNRFRGFLPVVVDVETGGFNPQTDALLQIAAVILRMDAQGNLHRHRTLSHHVQPFEGAHMDPKSLEVTGINPWHPLRIATPEDEALREVFREVRQEVKLNHCTRAILVGHNAGFDLAFVNATAERTQLKRNPFHPFSNLDTVTLSAMAYGQTVLARAVQKAGLAWDNAEAHSATYDAEKTADIFCDVMNRWNGQVTPLGTENLDKA</sequence>
<feature type="domain" description="Exonuclease" evidence="6">
    <location>
        <begin position="20"/>
        <end position="205"/>
    </location>
</feature>
<dbReference type="AlphaFoldDB" id="A0A1H7ME40"/>
<proteinExistence type="inferred from homology"/>
<feature type="binding site" evidence="5">
    <location>
        <position position="27"/>
    </location>
    <ligand>
        <name>Mg(2+)</name>
        <dbReference type="ChEBI" id="CHEBI:18420"/>
        <label>2</label>
        <note>catalytic</note>
    </ligand>
</feature>
<comment type="caution">
    <text evidence="5">Lacks conserved residue(s) required for the propagation of feature annotation.</text>
</comment>
<keyword evidence="3 5" id="KW-0378">Hydrolase</keyword>
<keyword evidence="2 5" id="KW-0540">Nuclease</keyword>
<dbReference type="Proteomes" id="UP000199256">
    <property type="component" value="Unassembled WGS sequence"/>
</dbReference>
<feature type="binding site" evidence="5">
    <location>
        <position position="25"/>
    </location>
    <ligand>
        <name>Mg(2+)</name>
        <dbReference type="ChEBI" id="CHEBI:18420"/>
        <label>2</label>
        <note>catalytic</note>
    </ligand>
</feature>
<feature type="binding site" evidence="5">
    <location>
        <position position="188"/>
    </location>
    <ligand>
        <name>Mg(2+)</name>
        <dbReference type="ChEBI" id="CHEBI:18420"/>
        <label>2</label>
        <note>catalytic</note>
    </ligand>
</feature>
<dbReference type="STRING" id="1396821.SAMN05444515_10963"/>
<feature type="site" description="Important for substrate binding and specificity" evidence="5">
    <location>
        <position position="148"/>
    </location>
</feature>
<dbReference type="InterPro" id="IPR036397">
    <property type="entry name" value="RNaseH_sf"/>
</dbReference>
<dbReference type="CDD" id="cd06134">
    <property type="entry name" value="RNaseT"/>
    <property type="match status" value="1"/>
</dbReference>
<dbReference type="HAMAP" id="MF_00157">
    <property type="entry name" value="RNase_T"/>
    <property type="match status" value="1"/>
</dbReference>
<evidence type="ECO:0000256" key="2">
    <source>
        <dbReference type="ARBA" id="ARBA00022722"/>
    </source>
</evidence>
<dbReference type="GO" id="GO:0008408">
    <property type="term" value="F:3'-5' exonuclease activity"/>
    <property type="evidence" value="ECO:0007669"/>
    <property type="project" value="TreeGrafter"/>
</dbReference>
<dbReference type="GO" id="GO:0000287">
    <property type="term" value="F:magnesium ion binding"/>
    <property type="evidence" value="ECO:0007669"/>
    <property type="project" value="UniProtKB-UniRule"/>
</dbReference>
<evidence type="ECO:0000313" key="7">
    <source>
        <dbReference type="EMBL" id="SEL09361.1"/>
    </source>
</evidence>
<keyword evidence="5" id="KW-0460">Magnesium</keyword>
<accession>A0A1H7ME40</accession>
<dbReference type="PANTHER" id="PTHR30231">
    <property type="entry name" value="DNA POLYMERASE III SUBUNIT EPSILON"/>
    <property type="match status" value="1"/>
</dbReference>
<feature type="binding site" evidence="5">
    <location>
        <position position="25"/>
    </location>
    <ligand>
        <name>Mg(2+)</name>
        <dbReference type="ChEBI" id="CHEBI:18420"/>
        <label>1</label>
        <note>catalytic</note>
    </ligand>
</feature>
<gene>
    <name evidence="5" type="primary">rnt</name>
    <name evidence="7" type="ORF">SAMN05444515_10963</name>
</gene>
<keyword evidence="5" id="KW-0479">Metal-binding</keyword>
<dbReference type="EMBL" id="FOAA01000009">
    <property type="protein sequence ID" value="SEL09361.1"/>
    <property type="molecule type" value="Genomic_DNA"/>
</dbReference>
<dbReference type="EC" id="3.1.13.-" evidence="5"/>
<comment type="cofactor">
    <cofactor evidence="5">
        <name>Mg(2+)</name>
        <dbReference type="ChEBI" id="CHEBI:18420"/>
    </cofactor>
    <text evidence="5">Binds two Mg(2+) per subunit. The active form of the enzyme binds two Mg(2+) ions in its active site. The first Mg(2+) forms only one salt bridge with the protein.</text>
</comment>
<dbReference type="SMART" id="SM00479">
    <property type="entry name" value="EXOIII"/>
    <property type="match status" value="1"/>
</dbReference>
<dbReference type="InterPro" id="IPR012337">
    <property type="entry name" value="RNaseH-like_sf"/>
</dbReference>
<dbReference type="SUPFAM" id="SSF53098">
    <property type="entry name" value="Ribonuclease H-like"/>
    <property type="match status" value="1"/>
</dbReference>
<dbReference type="Pfam" id="PF00929">
    <property type="entry name" value="RNase_T"/>
    <property type="match status" value="1"/>
</dbReference>
<keyword evidence="8" id="KW-1185">Reference proteome</keyword>
<dbReference type="Gene3D" id="3.30.420.10">
    <property type="entry name" value="Ribonuclease H-like superfamily/Ribonuclease H"/>
    <property type="match status" value="1"/>
</dbReference>
<evidence type="ECO:0000256" key="4">
    <source>
        <dbReference type="ARBA" id="ARBA00022839"/>
    </source>
</evidence>
<comment type="function">
    <text evidence="5">Trims short 3' overhangs of a variety of RNA species, leaving a one or two nucleotide 3' overhang. Responsible for the end-turnover of tRNA: specifically removes the terminal AMP residue from uncharged tRNA (tRNA-C-C-A). Also appears to be involved in tRNA biosynthesis.</text>
</comment>
<dbReference type="GO" id="GO:0016896">
    <property type="term" value="F:RNA exonuclease activity, producing 5'-phosphomonoesters"/>
    <property type="evidence" value="ECO:0007669"/>
    <property type="project" value="UniProtKB-UniRule"/>
</dbReference>
<evidence type="ECO:0000256" key="5">
    <source>
        <dbReference type="HAMAP-Rule" id="MF_00157"/>
    </source>
</evidence>
<dbReference type="NCBIfam" id="TIGR01298">
    <property type="entry name" value="RNaseT"/>
    <property type="match status" value="1"/>
</dbReference>
<keyword evidence="1 5" id="KW-0819">tRNA processing</keyword>
<dbReference type="GO" id="GO:0045004">
    <property type="term" value="P:DNA replication proofreading"/>
    <property type="evidence" value="ECO:0007669"/>
    <property type="project" value="TreeGrafter"/>
</dbReference>
<dbReference type="GO" id="GO:0003676">
    <property type="term" value="F:nucleic acid binding"/>
    <property type="evidence" value="ECO:0007669"/>
    <property type="project" value="InterPro"/>
</dbReference>
<feature type="binding site" evidence="5">
    <location>
        <position position="183"/>
    </location>
    <ligand>
        <name>Mg(2+)</name>
        <dbReference type="ChEBI" id="CHEBI:18420"/>
        <label>2</label>
        <note>catalytic</note>
    </ligand>
</feature>
<evidence type="ECO:0000256" key="1">
    <source>
        <dbReference type="ARBA" id="ARBA00022694"/>
    </source>
</evidence>
<dbReference type="PANTHER" id="PTHR30231:SF2">
    <property type="entry name" value="RIBONUCLEASE T"/>
    <property type="match status" value="1"/>
</dbReference>
<evidence type="ECO:0000259" key="6">
    <source>
        <dbReference type="SMART" id="SM00479"/>
    </source>
</evidence>
<dbReference type="GO" id="GO:0005829">
    <property type="term" value="C:cytosol"/>
    <property type="evidence" value="ECO:0007669"/>
    <property type="project" value="TreeGrafter"/>
</dbReference>
<comment type="subunit">
    <text evidence="5">Homodimer.</text>
</comment>
<reference evidence="8" key="1">
    <citation type="submission" date="2016-10" db="EMBL/GenBank/DDBJ databases">
        <authorList>
            <person name="Varghese N."/>
            <person name="Submissions S."/>
        </authorList>
    </citation>
    <scope>NUCLEOTIDE SEQUENCE [LARGE SCALE GENOMIC DNA]</scope>
    <source>
        <strain evidence="8">DSM 241</strain>
    </source>
</reference>
<comment type="similarity">
    <text evidence="5">Belongs to the RNase T family.</text>
</comment>
<dbReference type="InterPro" id="IPR005987">
    <property type="entry name" value="RNase_T"/>
</dbReference>